<sequence>MEIKAPSIFQGQGKRFFLIIASLSVIFVGVWYIKAKAAHAACQQKIYGEARELERKNKLSEARRLNEFLCDESFYQDPQNSEGTCRAAERLGKLFSAAEIEIKGALENYKRERGIYPDSLNLIRDQLSKNANNIAAQLVYCKKMHINDKKGLCENGTGFFSASPFMLIPVSEDFRKSPSAKDENVPILRQCAVTFF</sequence>
<protein>
    <submittedName>
        <fullName evidence="2">Uncharacterized protein</fullName>
    </submittedName>
</protein>
<reference evidence="2 3" key="1">
    <citation type="submission" date="2019-10" db="EMBL/GenBank/DDBJ databases">
        <title>Taxonomy of Antarctic Massilia spp.: description of Massilia rubra sp. nov., Massilia aquatica sp. nov., Massilia mucilaginosa sp. nov., Massilia frigida sp. nov. isolated from streams, lakes and regoliths.</title>
        <authorList>
            <person name="Holochova P."/>
            <person name="Sedlacek I."/>
            <person name="Kralova S."/>
            <person name="Maslanova I."/>
            <person name="Busse H.-J."/>
            <person name="Stankova E."/>
            <person name="Vrbovska V."/>
            <person name="Kovarovic V."/>
            <person name="Bartak M."/>
            <person name="Svec P."/>
            <person name="Pantucek R."/>
        </authorList>
    </citation>
    <scope>NUCLEOTIDE SEQUENCE [LARGE SCALE GENOMIC DNA]</scope>
    <source>
        <strain evidence="2 3">CCM 8733</strain>
    </source>
</reference>
<name>A0ABX0NNZ5_9BURK</name>
<gene>
    <name evidence="2" type="ORF">F2P45_05510</name>
</gene>
<evidence type="ECO:0000313" key="2">
    <source>
        <dbReference type="EMBL" id="NHZ88483.1"/>
    </source>
</evidence>
<dbReference type="EMBL" id="WHJH01000004">
    <property type="protein sequence ID" value="NHZ88483.1"/>
    <property type="molecule type" value="Genomic_DNA"/>
</dbReference>
<evidence type="ECO:0000256" key="1">
    <source>
        <dbReference type="SAM" id="Phobius"/>
    </source>
</evidence>
<keyword evidence="1" id="KW-0812">Transmembrane</keyword>
<accession>A0ABX0NNZ5</accession>
<dbReference type="RefSeq" id="WP_166871276.1">
    <property type="nucleotide sequence ID" value="NZ_WHJH01000004.1"/>
</dbReference>
<keyword evidence="1" id="KW-0472">Membrane</keyword>
<dbReference type="Proteomes" id="UP000609726">
    <property type="component" value="Unassembled WGS sequence"/>
</dbReference>
<evidence type="ECO:0000313" key="3">
    <source>
        <dbReference type="Proteomes" id="UP000609726"/>
    </source>
</evidence>
<comment type="caution">
    <text evidence="2">The sequence shown here is derived from an EMBL/GenBank/DDBJ whole genome shotgun (WGS) entry which is preliminary data.</text>
</comment>
<keyword evidence="3" id="KW-1185">Reference proteome</keyword>
<feature type="transmembrane region" description="Helical" evidence="1">
    <location>
        <begin position="16"/>
        <end position="33"/>
    </location>
</feature>
<proteinExistence type="predicted"/>
<organism evidence="2 3">
    <name type="scientific">Massilia mucilaginosa</name>
    <dbReference type="NCBI Taxonomy" id="2609282"/>
    <lineage>
        <taxon>Bacteria</taxon>
        <taxon>Pseudomonadati</taxon>
        <taxon>Pseudomonadota</taxon>
        <taxon>Betaproteobacteria</taxon>
        <taxon>Burkholderiales</taxon>
        <taxon>Oxalobacteraceae</taxon>
        <taxon>Telluria group</taxon>
        <taxon>Massilia</taxon>
    </lineage>
</organism>
<keyword evidence="1" id="KW-1133">Transmembrane helix</keyword>